<organism evidence="1 2">
    <name type="scientific">Vibrio phage vB_VpaP_KF1</name>
    <dbReference type="NCBI Taxonomy" id="2041472"/>
    <lineage>
        <taxon>Viruses</taxon>
        <taxon>Duplodnaviria</taxon>
        <taxon>Heunggongvirae</taxon>
        <taxon>Uroviricota</taxon>
        <taxon>Caudoviricetes</taxon>
        <taxon>Autographivirales</taxon>
        <taxon>Autoscriptoviridae</taxon>
        <taxon>Maculvirus</taxon>
        <taxon>Maculvirus KF1</taxon>
    </lineage>
</organism>
<keyword evidence="2" id="KW-1185">Reference proteome</keyword>
<dbReference type="Proteomes" id="UP000259916">
    <property type="component" value="Segment"/>
</dbReference>
<sequence>MATLTKGYMNAQEHAEYLKNEHLKLQDAFHKYHNHTRKRQETLRDIYSERARVVGLSLVTYCKRFNIRGVLFKGELDANLSNGSA</sequence>
<reference evidence="1 2" key="1">
    <citation type="submission" date="2017-08" db="EMBL/GenBank/DDBJ databases">
        <title>Complete genome sequence of bacteriophage vB_VpaP_KF1.</title>
        <authorList>
            <person name="Yu J."/>
            <person name="Kwak S.-J."/>
            <person name="Lim J.-A."/>
            <person name="Chang H.-J."/>
        </authorList>
    </citation>
    <scope>NUCLEOTIDE SEQUENCE [LARGE SCALE GENOMIC DNA]</scope>
</reference>
<name>A0A384WJ58_9CAUD</name>
<dbReference type="Pfam" id="PF23929">
    <property type="entry name" value="DUF7267"/>
    <property type="match status" value="1"/>
</dbReference>
<proteinExistence type="predicted"/>
<gene>
    <name evidence="1" type="ORF">KF1_028</name>
</gene>
<dbReference type="EMBL" id="MF754111">
    <property type="protein sequence ID" value="ATI19050.1"/>
    <property type="molecule type" value="Genomic_DNA"/>
</dbReference>
<protein>
    <submittedName>
        <fullName evidence="1">Uncharacterized protein</fullName>
    </submittedName>
</protein>
<accession>A0A384WJ58</accession>
<evidence type="ECO:0000313" key="2">
    <source>
        <dbReference type="Proteomes" id="UP000259916"/>
    </source>
</evidence>
<evidence type="ECO:0000313" key="1">
    <source>
        <dbReference type="EMBL" id="ATI19050.1"/>
    </source>
</evidence>
<dbReference type="InterPro" id="IPR055691">
    <property type="entry name" value="DUF7267"/>
</dbReference>